<evidence type="ECO:0000256" key="3">
    <source>
        <dbReference type="ARBA" id="ARBA00004721"/>
    </source>
</evidence>
<keyword evidence="11" id="KW-0503">Monooxygenase</keyword>
<dbReference type="OrthoDB" id="1470350at2759"/>
<dbReference type="eggNOG" id="KOG0157">
    <property type="taxonomic scope" value="Eukaryota"/>
</dbReference>
<evidence type="ECO:0000256" key="6">
    <source>
        <dbReference type="ARBA" id="ARBA00022692"/>
    </source>
</evidence>
<dbReference type="GO" id="GO:0004497">
    <property type="term" value="F:monooxygenase activity"/>
    <property type="evidence" value="ECO:0007669"/>
    <property type="project" value="UniProtKB-KW"/>
</dbReference>
<dbReference type="OMA" id="ASTHPMP"/>
<evidence type="ECO:0000256" key="10">
    <source>
        <dbReference type="ARBA" id="ARBA00023004"/>
    </source>
</evidence>
<comment type="subcellular location">
    <subcellularLocation>
        <location evidence="2">Membrane</location>
    </subcellularLocation>
</comment>
<evidence type="ECO:0000256" key="8">
    <source>
        <dbReference type="ARBA" id="ARBA00022989"/>
    </source>
</evidence>
<dbReference type="PANTHER" id="PTHR24305">
    <property type="entry name" value="CYTOCHROME P450"/>
    <property type="match status" value="1"/>
</dbReference>
<dbReference type="HOGENOM" id="CLU_001570_5_11_1"/>
<keyword evidence="15" id="KW-1185">Reference proteome</keyword>
<comment type="caution">
    <text evidence="14">The sequence shown here is derived from an EMBL/GenBank/DDBJ whole genome shotgun (WGS) entry which is preliminary data.</text>
</comment>
<keyword evidence="5 13" id="KW-0349">Heme</keyword>
<proteinExistence type="inferred from homology"/>
<evidence type="ECO:0000256" key="2">
    <source>
        <dbReference type="ARBA" id="ARBA00004370"/>
    </source>
</evidence>
<dbReference type="GO" id="GO:0020037">
    <property type="term" value="F:heme binding"/>
    <property type="evidence" value="ECO:0007669"/>
    <property type="project" value="InterPro"/>
</dbReference>
<protein>
    <submittedName>
        <fullName evidence="14">Cytochrome P450</fullName>
    </submittedName>
</protein>
<dbReference type="PANTHER" id="PTHR24305:SF166">
    <property type="entry name" value="CYTOCHROME P450 12A4, MITOCHONDRIAL-RELATED"/>
    <property type="match status" value="1"/>
</dbReference>
<dbReference type="STRING" id="240176.A8NWU2"/>
<evidence type="ECO:0000256" key="1">
    <source>
        <dbReference type="ARBA" id="ARBA00001971"/>
    </source>
</evidence>
<sequence>MQSADQLLQRLPPSLTSLMNLKQGAIVLVATWAIWRLLKTLTAKDPLSVVPGPKSEHWYFGNLLKLFTPGYRDYMDMLAGDYPRLARIPSVGGASMLYTADPKAMYSVLVKDSSSWDVTPDFIRTNLLMFGPGLLATVDEQHRKQRKLLNPVFSIAHMREMIPTFYEVAHRLRDSISTTVSAGETEMNMLEWTTRTALELIGRSGLGTSIDSLEPEGKPHPYATSIKNLMQAMVPLTFSRFAVLPKVVNIGTPQFRRWVVDMLPWGNLQKLVRLIDIMHNTSMEIYARKKKALVGGDGVAHEEADQGKDIISILLRENMAASEEDRLPEHEVLGQMSTITFAAMDTSSNALSRILYLLSECPEVQQRLRAEILDAKQHNGDSDLSYDELVQLPYLDAVCRETLRLYPPLPLVIRESTQDTILPVSKPIITTKGAVASEVHVPKGTPIVIAIYSSNTDPELWGPDAKEWKPERWLEPLPEQLTSAKIPGIYSHLMTFIGGGRSCIGFKFSQLEMKVVLCALLESFRFSPTDKKVIWLNNGIVQPAVEEPESNGSPRLQLPLKVSLL</sequence>
<dbReference type="Proteomes" id="UP000001861">
    <property type="component" value="Unassembled WGS sequence"/>
</dbReference>
<dbReference type="CDD" id="cd11069">
    <property type="entry name" value="CYP_FUM15-like"/>
    <property type="match status" value="1"/>
</dbReference>
<accession>A8NWU2</accession>
<comment type="pathway">
    <text evidence="3">Secondary metabolite biosynthesis; terpenoid biosynthesis.</text>
</comment>
<reference evidence="14 15" key="1">
    <citation type="journal article" date="2010" name="Proc. Natl. Acad. Sci. U.S.A.">
        <title>Insights into evolution of multicellular fungi from the assembled chromosomes of the mushroom Coprinopsis cinerea (Coprinus cinereus).</title>
        <authorList>
            <person name="Stajich J.E."/>
            <person name="Wilke S.K."/>
            <person name="Ahren D."/>
            <person name="Au C.H."/>
            <person name="Birren B.W."/>
            <person name="Borodovsky M."/>
            <person name="Burns C."/>
            <person name="Canback B."/>
            <person name="Casselton L.A."/>
            <person name="Cheng C.K."/>
            <person name="Deng J."/>
            <person name="Dietrich F.S."/>
            <person name="Fargo D.C."/>
            <person name="Farman M.L."/>
            <person name="Gathman A.C."/>
            <person name="Goldberg J."/>
            <person name="Guigo R."/>
            <person name="Hoegger P.J."/>
            <person name="Hooker J.B."/>
            <person name="Huggins A."/>
            <person name="James T.Y."/>
            <person name="Kamada T."/>
            <person name="Kilaru S."/>
            <person name="Kodira C."/>
            <person name="Kues U."/>
            <person name="Kupfer D."/>
            <person name="Kwan H.S."/>
            <person name="Lomsadze A."/>
            <person name="Li W."/>
            <person name="Lilly W.W."/>
            <person name="Ma L.J."/>
            <person name="Mackey A.J."/>
            <person name="Manning G."/>
            <person name="Martin F."/>
            <person name="Muraguchi H."/>
            <person name="Natvig D.O."/>
            <person name="Palmerini H."/>
            <person name="Ramesh M.A."/>
            <person name="Rehmeyer C.J."/>
            <person name="Roe B.A."/>
            <person name="Shenoy N."/>
            <person name="Stanke M."/>
            <person name="Ter-Hovhannisyan V."/>
            <person name="Tunlid A."/>
            <person name="Velagapudi R."/>
            <person name="Vision T.J."/>
            <person name="Zeng Q."/>
            <person name="Zolan M.E."/>
            <person name="Pukkila P.J."/>
        </authorList>
    </citation>
    <scope>NUCLEOTIDE SEQUENCE [LARGE SCALE GENOMIC DNA]</scope>
    <source>
        <strain evidence="15">Okayama-7 / 130 / ATCC MYA-4618 / FGSC 9003</strain>
    </source>
</reference>
<feature type="binding site" description="axial binding residue" evidence="13">
    <location>
        <position position="503"/>
    </location>
    <ligand>
        <name>heme</name>
        <dbReference type="ChEBI" id="CHEBI:30413"/>
    </ligand>
    <ligandPart>
        <name>Fe</name>
        <dbReference type="ChEBI" id="CHEBI:18248"/>
    </ligandPart>
</feature>
<dbReference type="GeneID" id="6013541"/>
<dbReference type="Pfam" id="PF00067">
    <property type="entry name" value="p450"/>
    <property type="match status" value="1"/>
</dbReference>
<dbReference type="SUPFAM" id="SSF48264">
    <property type="entry name" value="Cytochrome P450"/>
    <property type="match status" value="1"/>
</dbReference>
<dbReference type="PRINTS" id="PR00465">
    <property type="entry name" value="EP450IV"/>
</dbReference>
<keyword evidence="6" id="KW-0812">Transmembrane</keyword>
<comment type="similarity">
    <text evidence="4">Belongs to the cytochrome P450 family.</text>
</comment>
<dbReference type="PRINTS" id="PR00385">
    <property type="entry name" value="P450"/>
</dbReference>
<name>A8NWU2_COPC7</name>
<keyword evidence="8" id="KW-1133">Transmembrane helix</keyword>
<comment type="cofactor">
    <cofactor evidence="1 13">
        <name>heme</name>
        <dbReference type="ChEBI" id="CHEBI:30413"/>
    </cofactor>
</comment>
<evidence type="ECO:0000313" key="14">
    <source>
        <dbReference type="EMBL" id="EAU84603.2"/>
    </source>
</evidence>
<evidence type="ECO:0000256" key="4">
    <source>
        <dbReference type="ARBA" id="ARBA00010617"/>
    </source>
</evidence>
<dbReference type="VEuPathDB" id="FungiDB:CC1G_00122"/>
<dbReference type="RefSeq" id="XP_001836986.2">
    <property type="nucleotide sequence ID" value="XM_001836934.2"/>
</dbReference>
<keyword evidence="7 13" id="KW-0479">Metal-binding</keyword>
<dbReference type="KEGG" id="cci:CC1G_00122"/>
<dbReference type="InterPro" id="IPR001128">
    <property type="entry name" value="Cyt_P450"/>
</dbReference>
<dbReference type="Gene3D" id="1.10.630.10">
    <property type="entry name" value="Cytochrome P450"/>
    <property type="match status" value="1"/>
</dbReference>
<evidence type="ECO:0000256" key="13">
    <source>
        <dbReference type="PIRSR" id="PIRSR602403-1"/>
    </source>
</evidence>
<organism evidence="14 15">
    <name type="scientific">Coprinopsis cinerea (strain Okayama-7 / 130 / ATCC MYA-4618 / FGSC 9003)</name>
    <name type="common">Inky cap fungus</name>
    <name type="synonym">Hormographiella aspergillata</name>
    <dbReference type="NCBI Taxonomy" id="240176"/>
    <lineage>
        <taxon>Eukaryota</taxon>
        <taxon>Fungi</taxon>
        <taxon>Dikarya</taxon>
        <taxon>Basidiomycota</taxon>
        <taxon>Agaricomycotina</taxon>
        <taxon>Agaricomycetes</taxon>
        <taxon>Agaricomycetidae</taxon>
        <taxon>Agaricales</taxon>
        <taxon>Agaricineae</taxon>
        <taxon>Psathyrellaceae</taxon>
        <taxon>Coprinopsis</taxon>
    </lineage>
</organism>
<dbReference type="EMBL" id="AACS02000005">
    <property type="protein sequence ID" value="EAU84603.2"/>
    <property type="molecule type" value="Genomic_DNA"/>
</dbReference>
<dbReference type="GO" id="GO:0016020">
    <property type="term" value="C:membrane"/>
    <property type="evidence" value="ECO:0007669"/>
    <property type="project" value="UniProtKB-SubCell"/>
</dbReference>
<evidence type="ECO:0000256" key="9">
    <source>
        <dbReference type="ARBA" id="ARBA00023002"/>
    </source>
</evidence>
<evidence type="ECO:0000256" key="7">
    <source>
        <dbReference type="ARBA" id="ARBA00022723"/>
    </source>
</evidence>
<keyword evidence="9" id="KW-0560">Oxidoreductase</keyword>
<evidence type="ECO:0000313" key="15">
    <source>
        <dbReference type="Proteomes" id="UP000001861"/>
    </source>
</evidence>
<evidence type="ECO:0000256" key="11">
    <source>
        <dbReference type="ARBA" id="ARBA00023033"/>
    </source>
</evidence>
<dbReference type="GO" id="GO:0005506">
    <property type="term" value="F:iron ion binding"/>
    <property type="evidence" value="ECO:0007669"/>
    <property type="project" value="InterPro"/>
</dbReference>
<keyword evidence="10 13" id="KW-0408">Iron</keyword>
<evidence type="ECO:0000256" key="12">
    <source>
        <dbReference type="ARBA" id="ARBA00023136"/>
    </source>
</evidence>
<dbReference type="AlphaFoldDB" id="A8NWU2"/>
<evidence type="ECO:0000256" key="5">
    <source>
        <dbReference type="ARBA" id="ARBA00022617"/>
    </source>
</evidence>
<dbReference type="InParanoid" id="A8NWU2"/>
<dbReference type="InterPro" id="IPR002403">
    <property type="entry name" value="Cyt_P450_E_grp-IV"/>
</dbReference>
<gene>
    <name evidence="14" type="ORF">CC1G_00122</name>
</gene>
<dbReference type="GO" id="GO:0016705">
    <property type="term" value="F:oxidoreductase activity, acting on paired donors, with incorporation or reduction of molecular oxygen"/>
    <property type="evidence" value="ECO:0007669"/>
    <property type="project" value="InterPro"/>
</dbReference>
<dbReference type="InterPro" id="IPR036396">
    <property type="entry name" value="Cyt_P450_sf"/>
</dbReference>
<dbReference type="InterPro" id="IPR050121">
    <property type="entry name" value="Cytochrome_P450_monoxygenase"/>
</dbReference>
<keyword evidence="12" id="KW-0472">Membrane</keyword>